<dbReference type="EMBL" id="VOHL01000001">
    <property type="protein sequence ID" value="TWS98744.1"/>
    <property type="molecule type" value="Genomic_DNA"/>
</dbReference>
<keyword evidence="2" id="KW-1185">Reference proteome</keyword>
<sequence length="80" mass="8621">MKTNHLTHFKTVTDEELVVKTGGTSWCPPIMYGANGYSCRDKKGQWHYIVTKGPLEATLGVMTNGWASSAAGGFGFVGKP</sequence>
<evidence type="ECO:0000313" key="1">
    <source>
        <dbReference type="EMBL" id="TWS98744.1"/>
    </source>
</evidence>
<dbReference type="AlphaFoldDB" id="A0A5C5SDA0"/>
<dbReference type="Proteomes" id="UP000317430">
    <property type="component" value="Unassembled WGS sequence"/>
</dbReference>
<dbReference type="OrthoDB" id="2300439at2"/>
<dbReference type="NCBIfam" id="NF033837">
    <property type="entry name" value="GarQ_core"/>
    <property type="match status" value="1"/>
</dbReference>
<organism evidence="1 2">
    <name type="scientific">Streptococcus cuniculipharyngis</name>
    <dbReference type="NCBI Taxonomy" id="1562651"/>
    <lineage>
        <taxon>Bacteria</taxon>
        <taxon>Bacillati</taxon>
        <taxon>Bacillota</taxon>
        <taxon>Bacilli</taxon>
        <taxon>Lactobacillales</taxon>
        <taxon>Streptococcaceae</taxon>
        <taxon>Streptococcus</taxon>
    </lineage>
</organism>
<accession>A0A5C5SDA0</accession>
<gene>
    <name evidence="1" type="ORF">FRX57_00520</name>
</gene>
<evidence type="ECO:0000313" key="2">
    <source>
        <dbReference type="Proteomes" id="UP000317430"/>
    </source>
</evidence>
<dbReference type="RefSeq" id="WP_146565604.1">
    <property type="nucleotide sequence ID" value="NZ_VOHL01000001.1"/>
</dbReference>
<protein>
    <submittedName>
        <fullName evidence="1">Garvicin Q family class II bacteriocin</fullName>
    </submittedName>
</protein>
<reference evidence="1 2" key="1">
    <citation type="submission" date="2019-08" db="EMBL/GenBank/DDBJ databases">
        <authorList>
            <person name="Lei W."/>
        </authorList>
    </citation>
    <scope>NUCLEOTIDE SEQUENCE [LARGE SCALE GENOMIC DNA]</scope>
    <source>
        <strain evidence="1 2">CCUG 66496</strain>
    </source>
</reference>
<name>A0A5C5SDA0_9STRE</name>
<comment type="caution">
    <text evidence="1">The sequence shown here is derived from an EMBL/GenBank/DDBJ whole genome shotgun (WGS) entry which is preliminary data.</text>
</comment>
<proteinExistence type="predicted"/>